<dbReference type="RefSeq" id="WP_158192813.1">
    <property type="nucleotide sequence ID" value="NZ_CP046908.1"/>
</dbReference>
<evidence type="ECO:0000313" key="2">
    <source>
        <dbReference type="EMBL" id="QGZ33807.1"/>
    </source>
</evidence>
<organism evidence="2 3">
    <name type="scientific">Stappia indica</name>
    <dbReference type="NCBI Taxonomy" id="538381"/>
    <lineage>
        <taxon>Bacteria</taxon>
        <taxon>Pseudomonadati</taxon>
        <taxon>Pseudomonadota</taxon>
        <taxon>Alphaproteobacteria</taxon>
        <taxon>Hyphomicrobiales</taxon>
        <taxon>Stappiaceae</taxon>
        <taxon>Stappia</taxon>
    </lineage>
</organism>
<name>A0A857C4E2_9HYPH</name>
<dbReference type="EMBL" id="CP046908">
    <property type="protein sequence ID" value="QGZ33807.1"/>
    <property type="molecule type" value="Genomic_DNA"/>
</dbReference>
<feature type="region of interest" description="Disordered" evidence="1">
    <location>
        <begin position="1"/>
        <end position="45"/>
    </location>
</feature>
<dbReference type="Proteomes" id="UP000435648">
    <property type="component" value="Chromosome"/>
</dbReference>
<proteinExistence type="predicted"/>
<sequence>MADDPKVDERPGEARDGEGRPAPKFSAEDVLRARKDGAPRRSSEEIVRRDVKRFAETLKALGE</sequence>
<accession>A0A857C4E2</accession>
<dbReference type="KEGG" id="siw:GH266_04355"/>
<evidence type="ECO:0000313" key="3">
    <source>
        <dbReference type="Proteomes" id="UP000435648"/>
    </source>
</evidence>
<gene>
    <name evidence="2" type="ORF">GH266_04355</name>
</gene>
<protein>
    <submittedName>
        <fullName evidence="2">Uncharacterized protein</fullName>
    </submittedName>
</protein>
<dbReference type="AlphaFoldDB" id="A0A857C4E2"/>
<reference evidence="2 3" key="1">
    <citation type="submission" date="2019-12" db="EMBL/GenBank/DDBJ databases">
        <title>The genome of Stappia indica PHM037.</title>
        <authorList>
            <person name="Kacar D."/>
            <person name="Galan B."/>
            <person name="Canedo L."/>
            <person name="Rodriguez P."/>
            <person name="de la Calle F."/>
            <person name="Garcia J.L."/>
        </authorList>
    </citation>
    <scope>NUCLEOTIDE SEQUENCE [LARGE SCALE GENOMIC DNA]</scope>
    <source>
        <strain evidence="2 3">PHM037</strain>
    </source>
</reference>
<evidence type="ECO:0000256" key="1">
    <source>
        <dbReference type="SAM" id="MobiDB-lite"/>
    </source>
</evidence>